<protein>
    <submittedName>
        <fullName evidence="2">Uncharacterized protein</fullName>
    </submittedName>
</protein>
<dbReference type="AlphaFoldDB" id="A0A409XRH1"/>
<keyword evidence="1" id="KW-0812">Transmembrane</keyword>
<reference evidence="2 3" key="1">
    <citation type="journal article" date="2018" name="Evol. Lett.">
        <title>Horizontal gene cluster transfer increased hallucinogenic mushroom diversity.</title>
        <authorList>
            <person name="Reynolds H.T."/>
            <person name="Vijayakumar V."/>
            <person name="Gluck-Thaler E."/>
            <person name="Korotkin H.B."/>
            <person name="Matheny P.B."/>
            <person name="Slot J.C."/>
        </authorList>
    </citation>
    <scope>NUCLEOTIDE SEQUENCE [LARGE SCALE GENOMIC DNA]</scope>
    <source>
        <strain evidence="2 3">2631</strain>
    </source>
</reference>
<dbReference type="EMBL" id="NHYD01000757">
    <property type="protein sequence ID" value="PPQ93412.1"/>
    <property type="molecule type" value="Genomic_DNA"/>
</dbReference>
<dbReference type="STRING" id="93625.A0A409XRH1"/>
<evidence type="ECO:0000313" key="3">
    <source>
        <dbReference type="Proteomes" id="UP000283269"/>
    </source>
</evidence>
<feature type="transmembrane region" description="Helical" evidence="1">
    <location>
        <begin position="290"/>
        <end position="308"/>
    </location>
</feature>
<dbReference type="InParanoid" id="A0A409XRH1"/>
<evidence type="ECO:0000256" key="1">
    <source>
        <dbReference type="SAM" id="Phobius"/>
    </source>
</evidence>
<evidence type="ECO:0000313" key="2">
    <source>
        <dbReference type="EMBL" id="PPQ93412.1"/>
    </source>
</evidence>
<feature type="transmembrane region" description="Helical" evidence="1">
    <location>
        <begin position="314"/>
        <end position="337"/>
    </location>
</feature>
<organism evidence="2 3">
    <name type="scientific">Psilocybe cyanescens</name>
    <dbReference type="NCBI Taxonomy" id="93625"/>
    <lineage>
        <taxon>Eukaryota</taxon>
        <taxon>Fungi</taxon>
        <taxon>Dikarya</taxon>
        <taxon>Basidiomycota</taxon>
        <taxon>Agaricomycotina</taxon>
        <taxon>Agaricomycetes</taxon>
        <taxon>Agaricomycetidae</taxon>
        <taxon>Agaricales</taxon>
        <taxon>Agaricineae</taxon>
        <taxon>Strophariaceae</taxon>
        <taxon>Psilocybe</taxon>
    </lineage>
</organism>
<accession>A0A409XRH1</accession>
<name>A0A409XRH1_PSICY</name>
<gene>
    <name evidence="2" type="ORF">CVT25_004729</name>
</gene>
<keyword evidence="1" id="KW-1133">Transmembrane helix</keyword>
<dbReference type="OrthoDB" id="7464126at2759"/>
<dbReference type="Proteomes" id="UP000283269">
    <property type="component" value="Unassembled WGS sequence"/>
</dbReference>
<comment type="caution">
    <text evidence="2">The sequence shown here is derived from an EMBL/GenBank/DDBJ whole genome shotgun (WGS) entry which is preliminary data.</text>
</comment>
<proteinExistence type="predicted"/>
<keyword evidence="3" id="KW-1185">Reference proteome</keyword>
<sequence length="670" mass="74213">MPLSVCGNPLPTLYRRTIDPSSDAWSDTIAGIGPLILLVGEQSTKQLLCTVTGVANAFSLATAPLGLLTIVTSLLRLCGMERLRAFIGHDLEARTVAAVEMTRVNCGGVYAELVDGYLIRNTNGHPAGVAMGVSMIEGDFTSSLNEEVVRQVMECDAYKERKRVNGIPEDCAQVHWCIQITSTDTTAEIVDEVVEMLASLHGVDLMDLGVGQFQRRFRVLYRKYSNKSKRANVRVEAVNITDAAIRSPTPCSDMSVQFTATKLTYVLTFDAVSEFVTAVPPSRITTATQGFISMSAILAIYFIALWHLNWSPSAGWILGFLGYAGIVMGVIGGSLIIHSSCEYITLNTLSSTRTKWVDGIIFSALAPDSMDTSGSPLWSTSAQRPQRFEAVWRKNLSSQRSRVSSMVAFVLVSSYAKFEILEGVKMDRRCSSTGVIRVQVSERISPTLRRPKNIDVRAYDQHPGKYAPVDGERIAWYIASKYFKDRAFRLRILSLTGLFLQVVVDTEDNDRRIIFVSFKGGVLVEEGLAYPDARITIAFRCSPSSLGAPTPLLARAIMRQPRWIVEHEEMRSGSIPLGKVYIFSVNSMMNWWTMSEDRNDMADIQKHLNWPMLLVNVAFFMSLLTARDSDPVATVLSDAFRDPSGRVTFSGLEEEMSEGIVDYIKKTGLD</sequence>
<keyword evidence="1" id="KW-0472">Membrane</keyword>